<proteinExistence type="predicted"/>
<evidence type="ECO:0000313" key="1">
    <source>
        <dbReference type="EMBL" id="THV45904.1"/>
    </source>
</evidence>
<protein>
    <submittedName>
        <fullName evidence="1">Uncharacterized protein</fullName>
    </submittedName>
</protein>
<dbReference type="OrthoDB" id="4692089at2759"/>
<gene>
    <name evidence="1" type="ORF">BGAL_0439g00080</name>
</gene>
<reference evidence="1 2" key="1">
    <citation type="submission" date="2017-12" db="EMBL/GenBank/DDBJ databases">
        <title>Comparative genomics of Botrytis spp.</title>
        <authorList>
            <person name="Valero-Jimenez C.A."/>
            <person name="Tapia P."/>
            <person name="Veloso J."/>
            <person name="Silva-Moreno E."/>
            <person name="Staats M."/>
            <person name="Valdes J.H."/>
            <person name="Van Kan J.A.L."/>
        </authorList>
    </citation>
    <scope>NUCLEOTIDE SEQUENCE [LARGE SCALE GENOMIC DNA]</scope>
    <source>
        <strain evidence="1 2">MUCL435</strain>
    </source>
</reference>
<evidence type="ECO:0000313" key="2">
    <source>
        <dbReference type="Proteomes" id="UP000308671"/>
    </source>
</evidence>
<name>A0A4S8QYL0_9HELO</name>
<keyword evidence="2" id="KW-1185">Reference proteome</keyword>
<dbReference type="Proteomes" id="UP000308671">
    <property type="component" value="Unassembled WGS sequence"/>
</dbReference>
<dbReference type="AlphaFoldDB" id="A0A4S8QYL0"/>
<sequence length="429" mass="47053">MPALTPSDLVGLLTKPSPKPIPWNIGPNQVHMFQSTDWNTGGTQINLDDYVPNRRHIVPSVQYDQTTQVLYNLPVGTVVTLLAAVENGGTNIADLSGCLTCVDLVGTGWTEGCEFMSSLGFNDEISMFFWRNVDLNMGAVELFDANDFTGRRTTLFLSEWEPGKVHNINRWQLQDTISSVRWKTLQDRQTVILYDAMDGSPTHASYGNIKGWGSTKEVARLADFRMNDCVSSFRWDSVNPIKEIIAPFVISAGNSSSDRGLTSVMTGHNNTSEIQPVTVSLNDSTSQTVTVETSDQHIFGVTASFSQTATAGVEGIASSQTQWSVSVSYSYTRTTTRSTSQTKTVDLSVSQTVNAPARTNYTATLLVTIGKLPPTEYRTTAQRWYTDPVTGSTPDPSNNNWYKRIEEVKLSVSGNLACTTNVNVQATPL</sequence>
<dbReference type="SUPFAM" id="SSF56973">
    <property type="entry name" value="Aerolisin/ETX pore-forming domain"/>
    <property type="match status" value="1"/>
</dbReference>
<dbReference type="EMBL" id="PQXL01000438">
    <property type="protein sequence ID" value="THV45904.1"/>
    <property type="molecule type" value="Genomic_DNA"/>
</dbReference>
<accession>A0A4S8QYL0</accession>
<organism evidence="1 2">
    <name type="scientific">Botrytis galanthina</name>
    <dbReference type="NCBI Taxonomy" id="278940"/>
    <lineage>
        <taxon>Eukaryota</taxon>
        <taxon>Fungi</taxon>
        <taxon>Dikarya</taxon>
        <taxon>Ascomycota</taxon>
        <taxon>Pezizomycotina</taxon>
        <taxon>Leotiomycetes</taxon>
        <taxon>Helotiales</taxon>
        <taxon>Sclerotiniaceae</taxon>
        <taxon>Botrytis</taxon>
    </lineage>
</organism>
<dbReference type="Gene3D" id="2.170.15.10">
    <property type="entry name" value="Proaerolysin, chain A, domain 3"/>
    <property type="match status" value="1"/>
</dbReference>
<comment type="caution">
    <text evidence="1">The sequence shown here is derived from an EMBL/GenBank/DDBJ whole genome shotgun (WGS) entry which is preliminary data.</text>
</comment>